<dbReference type="STRING" id="550983.A4R26_04660"/>
<dbReference type="EMBL" id="LWBP01000199">
    <property type="protein sequence ID" value="OQP56456.1"/>
    <property type="molecule type" value="Genomic_DNA"/>
</dbReference>
<dbReference type="RefSeq" id="WP_081168565.1">
    <property type="nucleotide sequence ID" value="NZ_LWBP01000199.1"/>
</dbReference>
<comment type="caution">
    <text evidence="2">The sequence shown here is derived from an EMBL/GenBank/DDBJ whole genome shotgun (WGS) entry which is preliminary data.</text>
</comment>
<reference evidence="3" key="1">
    <citation type="submission" date="2016-04" db="EMBL/GenBank/DDBJ databases">
        <authorList>
            <person name="Chen L."/>
            <person name="Zhuang W."/>
            <person name="Wang G."/>
        </authorList>
    </citation>
    <scope>NUCLEOTIDE SEQUENCE [LARGE SCALE GENOMIC DNA]</scope>
    <source>
        <strain evidence="3">208</strain>
    </source>
</reference>
<dbReference type="Pfam" id="PF11954">
    <property type="entry name" value="DUF3471"/>
    <property type="match status" value="1"/>
</dbReference>
<name>A0A1V9FE30_9BACT</name>
<organism evidence="2 3">
    <name type="scientific">Niastella populi</name>
    <dbReference type="NCBI Taxonomy" id="550983"/>
    <lineage>
        <taxon>Bacteria</taxon>
        <taxon>Pseudomonadati</taxon>
        <taxon>Bacteroidota</taxon>
        <taxon>Chitinophagia</taxon>
        <taxon>Chitinophagales</taxon>
        <taxon>Chitinophagaceae</taxon>
        <taxon>Niastella</taxon>
    </lineage>
</organism>
<proteinExistence type="predicted"/>
<feature type="domain" description="Peptidase S12 Pab87-related C-terminal" evidence="1">
    <location>
        <begin position="22"/>
        <end position="107"/>
    </location>
</feature>
<protein>
    <recommendedName>
        <fullName evidence="1">Peptidase S12 Pab87-related C-terminal domain-containing protein</fullName>
    </recommendedName>
</protein>
<dbReference type="AlphaFoldDB" id="A0A1V9FE30"/>
<gene>
    <name evidence="2" type="ORF">A4R26_04660</name>
</gene>
<evidence type="ECO:0000313" key="3">
    <source>
        <dbReference type="Proteomes" id="UP000192276"/>
    </source>
</evidence>
<dbReference type="InterPro" id="IPR021860">
    <property type="entry name" value="Peptidase_S12_Pab87-rel_C"/>
</dbReference>
<dbReference type="Proteomes" id="UP000192276">
    <property type="component" value="Unassembled WGS sequence"/>
</dbReference>
<evidence type="ECO:0000259" key="1">
    <source>
        <dbReference type="Pfam" id="PF11954"/>
    </source>
</evidence>
<evidence type="ECO:0000313" key="2">
    <source>
        <dbReference type="EMBL" id="OQP56456.1"/>
    </source>
</evidence>
<keyword evidence="3" id="KW-1185">Reference proteome</keyword>
<accession>A0A1V9FE30</accession>
<sequence>MEKVRVNDGEEKYELMKQAATVVTLSSDLLKSYVGTYQLKGESRKLKVESHKQELFINLGKEKMPLSFYSDTRFKAKSVFDITGKFLIKNGKVVTLVMYQNGRFDWEKME</sequence>